<protein>
    <submittedName>
        <fullName evidence="10">SusC/RagA family TonB-linked outer membrane protein</fullName>
    </submittedName>
</protein>
<keyword evidence="8" id="KW-0732">Signal</keyword>
<dbReference type="SUPFAM" id="SSF49464">
    <property type="entry name" value="Carboxypeptidase regulatory domain-like"/>
    <property type="match status" value="1"/>
</dbReference>
<evidence type="ECO:0000256" key="7">
    <source>
        <dbReference type="PROSITE-ProRule" id="PRU01360"/>
    </source>
</evidence>
<evidence type="ECO:0000256" key="4">
    <source>
        <dbReference type="ARBA" id="ARBA00022692"/>
    </source>
</evidence>
<dbReference type="PROSITE" id="PS52016">
    <property type="entry name" value="TONB_DEPENDENT_REC_3"/>
    <property type="match status" value="1"/>
</dbReference>
<dbReference type="Pfam" id="PF07715">
    <property type="entry name" value="Plug"/>
    <property type="match status" value="1"/>
</dbReference>
<evidence type="ECO:0000256" key="2">
    <source>
        <dbReference type="ARBA" id="ARBA00022448"/>
    </source>
</evidence>
<gene>
    <name evidence="10" type="ORF">NE848_12965</name>
</gene>
<dbReference type="SUPFAM" id="SSF56935">
    <property type="entry name" value="Porins"/>
    <property type="match status" value="1"/>
</dbReference>
<dbReference type="Gene3D" id="2.170.130.10">
    <property type="entry name" value="TonB-dependent receptor, plug domain"/>
    <property type="match status" value="1"/>
</dbReference>
<dbReference type="Gene3D" id="2.60.40.1120">
    <property type="entry name" value="Carboxypeptidase-like, regulatory domain"/>
    <property type="match status" value="1"/>
</dbReference>
<dbReference type="NCBIfam" id="TIGR04057">
    <property type="entry name" value="SusC_RagA_signa"/>
    <property type="match status" value="1"/>
</dbReference>
<proteinExistence type="inferred from homology"/>
<keyword evidence="3 7" id="KW-1134">Transmembrane beta strand</keyword>
<dbReference type="Gene3D" id="2.40.170.20">
    <property type="entry name" value="TonB-dependent receptor, beta-barrel domain"/>
    <property type="match status" value="1"/>
</dbReference>
<dbReference type="InterPro" id="IPR023996">
    <property type="entry name" value="TonB-dep_OMP_SusC/RagA"/>
</dbReference>
<evidence type="ECO:0000256" key="6">
    <source>
        <dbReference type="ARBA" id="ARBA00023237"/>
    </source>
</evidence>
<feature type="signal peptide" evidence="8">
    <location>
        <begin position="1"/>
        <end position="31"/>
    </location>
</feature>
<dbReference type="Proteomes" id="UP001155077">
    <property type="component" value="Unassembled WGS sequence"/>
</dbReference>
<dbReference type="RefSeq" id="WP_252114252.1">
    <property type="nucleotide sequence ID" value="NZ_JAMSCK010000004.1"/>
</dbReference>
<evidence type="ECO:0000256" key="5">
    <source>
        <dbReference type="ARBA" id="ARBA00023136"/>
    </source>
</evidence>
<dbReference type="InterPro" id="IPR036942">
    <property type="entry name" value="Beta-barrel_TonB_sf"/>
</dbReference>
<sequence>MKNFYRRGMLIIMFLLAMGLLVILAINQANAAPLSPPIYFNQQEIAGSVTNTSGEALLGVTVLVKNRQYGTTTDANGTYTINATTRDTLVFSFIGYKTQEIALKGRQGLDIVMEEDIASLNEVEINAGYYSVTERERTGNISRVTAEEIENQPVVSPLQALQGRMAGVEITTNAASPGAASTIRIRGVNSLRDEGNFPLYIIDGVPVNSIPLESTSLLGNVGIDPLNNLDINNIESIEVLKDADATAIYGSRGANGVVLITTKKGQKAGTGLEAGFYYGAATVQNRLDLLNTQEYIDVRRRALENDSVEPTERNAYDLLVWDQDQYTDWQKFLFGGTAETANANIAFSGGSDRTSFRLGGSYFTQGTIFPGDYDYRKVTGNLNLNHTSKDNKFQLNLAVNYGVDRNNLVGNVDFNASTIYLAPNAPKIFKEDGSLNWEDWGGAGLKNPLEGYFNNTTTQTDNLISNIGLSYEIITGLRLKSSMGYTYYNSSELREQPRRSYDPSESITNKATHLKADRRSWIVEPQILYNQSFGKLNLEALAGATFQENNSIRESFLSDGYASEALIGNIGAAEKIINAKRDNTDYRYAALFSRLGFNWDRKYYLNLTGRRDGSSRFGPNNRFANFGAIGTAWIFSEEPFIKNNLPFLSFGKLRGSYGTTGNDQIGDYGYLDAYEATRGPGGLYPTGLANPDYSWEINKKLEAGMELGFVQDRFRLSLSRYQNRSSNQLVGYPLPYLTGFTTVQANLPATVENSGWEITFNSININTDKFKWDTSFNLSIPENELVSYPDIEQSSYANTYRVGQPLNISLLYEYTGLDPETGFYTIRDVNEDGRFDYQDRIVIQDRNRNFFGGLNNNLTYRTISLQFLWEFVKQQGFSSGFSAGNIGNSSDAILSSLDGEGPYQQLSQSVAASRAYNYVLSTNFPIHDASYLRLKTLSLAYQLPLKFTNSIGAKNWKLYVRGQNLLTLTDYEGLDPENPYSVAIGNLRTLTGGMHINF</sequence>
<dbReference type="Pfam" id="PF13715">
    <property type="entry name" value="CarbopepD_reg_2"/>
    <property type="match status" value="1"/>
</dbReference>
<feature type="domain" description="TonB-dependent receptor plug" evidence="9">
    <location>
        <begin position="135"/>
        <end position="257"/>
    </location>
</feature>
<reference evidence="10" key="1">
    <citation type="submission" date="2022-06" db="EMBL/GenBank/DDBJ databases">
        <title>Gramella sediminis sp. nov., isolated from deep-sea sediment of the Indian Ocean.</title>
        <authorList>
            <person name="Yang L."/>
        </authorList>
    </citation>
    <scope>NUCLEOTIDE SEQUENCE</scope>
    <source>
        <strain evidence="10">HMD3159</strain>
    </source>
</reference>
<keyword evidence="2 7" id="KW-0813">Transport</keyword>
<dbReference type="InterPro" id="IPR012910">
    <property type="entry name" value="Plug_dom"/>
</dbReference>
<comment type="caution">
    <text evidence="10">The sequence shown here is derived from an EMBL/GenBank/DDBJ whole genome shotgun (WGS) entry which is preliminary data.</text>
</comment>
<dbReference type="InterPro" id="IPR008969">
    <property type="entry name" value="CarboxyPept-like_regulatory"/>
</dbReference>
<accession>A0ABT0Z3I5</accession>
<dbReference type="NCBIfam" id="TIGR04056">
    <property type="entry name" value="OMP_RagA_SusC"/>
    <property type="match status" value="1"/>
</dbReference>
<dbReference type="InterPro" id="IPR037066">
    <property type="entry name" value="Plug_dom_sf"/>
</dbReference>
<evidence type="ECO:0000256" key="8">
    <source>
        <dbReference type="SAM" id="SignalP"/>
    </source>
</evidence>
<organism evidence="10 11">
    <name type="scientific">Gramella jeungdoensis</name>
    <dbReference type="NCBI Taxonomy" id="708091"/>
    <lineage>
        <taxon>Bacteria</taxon>
        <taxon>Pseudomonadati</taxon>
        <taxon>Bacteroidota</taxon>
        <taxon>Flavobacteriia</taxon>
        <taxon>Flavobacteriales</taxon>
        <taxon>Flavobacteriaceae</taxon>
        <taxon>Christiangramia</taxon>
    </lineage>
</organism>
<keyword evidence="11" id="KW-1185">Reference proteome</keyword>
<evidence type="ECO:0000313" key="10">
    <source>
        <dbReference type="EMBL" id="MCM8570296.1"/>
    </source>
</evidence>
<evidence type="ECO:0000256" key="1">
    <source>
        <dbReference type="ARBA" id="ARBA00004571"/>
    </source>
</evidence>
<evidence type="ECO:0000313" key="11">
    <source>
        <dbReference type="Proteomes" id="UP001155077"/>
    </source>
</evidence>
<keyword evidence="4 7" id="KW-0812">Transmembrane</keyword>
<name>A0ABT0Z3I5_9FLAO</name>
<comment type="similarity">
    <text evidence="7">Belongs to the TonB-dependent receptor family.</text>
</comment>
<dbReference type="InterPro" id="IPR039426">
    <property type="entry name" value="TonB-dep_rcpt-like"/>
</dbReference>
<evidence type="ECO:0000259" key="9">
    <source>
        <dbReference type="Pfam" id="PF07715"/>
    </source>
</evidence>
<keyword evidence="5 7" id="KW-0472">Membrane</keyword>
<comment type="subcellular location">
    <subcellularLocation>
        <location evidence="1 7">Cell outer membrane</location>
        <topology evidence="1 7">Multi-pass membrane protein</topology>
    </subcellularLocation>
</comment>
<evidence type="ECO:0000256" key="3">
    <source>
        <dbReference type="ARBA" id="ARBA00022452"/>
    </source>
</evidence>
<dbReference type="EMBL" id="JAMSCK010000004">
    <property type="protein sequence ID" value="MCM8570296.1"/>
    <property type="molecule type" value="Genomic_DNA"/>
</dbReference>
<dbReference type="InterPro" id="IPR023997">
    <property type="entry name" value="TonB-dep_OMP_SusC/RagA_CS"/>
</dbReference>
<feature type="chain" id="PRO_5045877878" evidence="8">
    <location>
        <begin position="32"/>
        <end position="998"/>
    </location>
</feature>
<keyword evidence="6 7" id="KW-0998">Cell outer membrane</keyword>